<feature type="compositionally biased region" description="Low complexity" evidence="1">
    <location>
        <begin position="183"/>
        <end position="194"/>
    </location>
</feature>
<dbReference type="Proteomes" id="UP000076874">
    <property type="component" value="Unassembled WGS sequence"/>
</dbReference>
<dbReference type="AlphaFoldDB" id="A0A167ZZU8"/>
<dbReference type="EMBL" id="AZHD01000001">
    <property type="protein sequence ID" value="OAA68079.1"/>
    <property type="molecule type" value="Genomic_DNA"/>
</dbReference>
<proteinExistence type="predicted"/>
<evidence type="ECO:0000313" key="3">
    <source>
        <dbReference type="Proteomes" id="UP000076874"/>
    </source>
</evidence>
<feature type="region of interest" description="Disordered" evidence="1">
    <location>
        <begin position="442"/>
        <end position="466"/>
    </location>
</feature>
<dbReference type="OrthoDB" id="4770730at2759"/>
<keyword evidence="3" id="KW-1185">Reference proteome</keyword>
<evidence type="ECO:0000313" key="2">
    <source>
        <dbReference type="EMBL" id="OAA68079.1"/>
    </source>
</evidence>
<protein>
    <submittedName>
        <fullName evidence="2">Uncharacterized protein</fullName>
    </submittedName>
</protein>
<feature type="compositionally biased region" description="Basic and acidic residues" evidence="1">
    <location>
        <begin position="442"/>
        <end position="461"/>
    </location>
</feature>
<gene>
    <name evidence="2" type="ORF">SPI_00274</name>
</gene>
<feature type="region of interest" description="Disordered" evidence="1">
    <location>
        <begin position="282"/>
        <end position="301"/>
    </location>
</feature>
<evidence type="ECO:0000256" key="1">
    <source>
        <dbReference type="SAM" id="MobiDB-lite"/>
    </source>
</evidence>
<dbReference type="SUPFAM" id="SSF47095">
    <property type="entry name" value="HMG-box"/>
    <property type="match status" value="1"/>
</dbReference>
<name>A0A167ZZU8_9HYPO</name>
<accession>A0A167ZZU8</accession>
<comment type="caution">
    <text evidence="2">The sequence shown here is derived from an EMBL/GenBank/DDBJ whole genome shotgun (WGS) entry which is preliminary data.</text>
</comment>
<organism evidence="2 3">
    <name type="scientific">Niveomyces insectorum RCEF 264</name>
    <dbReference type="NCBI Taxonomy" id="1081102"/>
    <lineage>
        <taxon>Eukaryota</taxon>
        <taxon>Fungi</taxon>
        <taxon>Dikarya</taxon>
        <taxon>Ascomycota</taxon>
        <taxon>Pezizomycotina</taxon>
        <taxon>Sordariomycetes</taxon>
        <taxon>Hypocreomycetidae</taxon>
        <taxon>Hypocreales</taxon>
        <taxon>Cordycipitaceae</taxon>
        <taxon>Niveomyces</taxon>
    </lineage>
</organism>
<reference evidence="2 3" key="1">
    <citation type="journal article" date="2016" name="Genome Biol. Evol.">
        <title>Divergent and convergent evolution of fungal pathogenicity.</title>
        <authorList>
            <person name="Shang Y."/>
            <person name="Xiao G."/>
            <person name="Zheng P."/>
            <person name="Cen K."/>
            <person name="Zhan S."/>
            <person name="Wang C."/>
        </authorList>
    </citation>
    <scope>NUCLEOTIDE SEQUENCE [LARGE SCALE GENOMIC DNA]</scope>
    <source>
        <strain evidence="2 3">RCEF 264</strain>
    </source>
</reference>
<dbReference type="InterPro" id="IPR036910">
    <property type="entry name" value="HMG_box_dom_sf"/>
</dbReference>
<sequence length="539" mass="59894">MSTVSASGFGPHSVSLRLAPNITTTATATQQQDPIWEGIKLAMDERLTYARQGRAVVLIPPWLYDKAMRWQLQQLKQERKGEERASEAAAEEQGDDDVEEAEPLTEEEKAKLVARGDYVGRVLADAQSLTETERYCMLNWLGPPSHLREHIRLVTGGALSEPHQLMAKARRLIEEAKTTTATGGTVSGVTTDAGQGDKDKTSGVGDGNHGTRPLATMSDDELDFLAWHLNHKYTVDGDTHSLLFAPGLAQALAVVMYIERVDVLTVVAAMDEVHLRGVEKQRAADEAAGAAGAGGTRPMEPGPTIDVLEKVADGMEVLLARWQDEEEVRREGKVYRGDSRSVPLSDDAFVAKLRLRMVVLREYIDQHKHPRPKPTSPTGPGSLFRTVVDDGLRYVPPGHSLVPPGYIAVPEFELEPEFLKSRVRITAGGGPVPVSFWPQKKAKIEGPPRRPEPWNRSEGLRRGKGWPPEVHGQKPILLFWNEREKELEDRGAYVRGGDIYIDEAWTEMPAEEKAVYEERADQMRKEAWRVYLKGIGIEF</sequence>
<feature type="region of interest" description="Disordered" evidence="1">
    <location>
        <begin position="81"/>
        <end position="108"/>
    </location>
</feature>
<feature type="region of interest" description="Disordered" evidence="1">
    <location>
        <begin position="183"/>
        <end position="214"/>
    </location>
</feature>
<feature type="compositionally biased region" description="Acidic residues" evidence="1">
    <location>
        <begin position="89"/>
        <end position="105"/>
    </location>
</feature>